<feature type="transmembrane region" description="Helical" evidence="1">
    <location>
        <begin position="21"/>
        <end position="42"/>
    </location>
</feature>
<dbReference type="EMBL" id="CP036269">
    <property type="protein sequence ID" value="QDT45113.1"/>
    <property type="molecule type" value="Genomic_DNA"/>
</dbReference>
<evidence type="ECO:0000313" key="2">
    <source>
        <dbReference type="EMBL" id="QDT45113.1"/>
    </source>
</evidence>
<dbReference type="Proteomes" id="UP000317171">
    <property type="component" value="Chromosome"/>
</dbReference>
<sequence>MKTPAQKTNSKRPKSTREKRSGFTLVEMLVSVVLVLLMMLMFTQIFEILSGSTVKQRGLSENDQRARLLTTILKADLDNRTFQYLLPFARRDNDLAPGSVPPANDDPRSELFRESERRGYFYISENDPNDTTDDLLQLTVSRTANPSLTDQPFYFGKATDLSNRLAAPNNRLSANPNQPDADDARLVSDQTSQSSAAEVCYFLRGSNLYRRQMLLREPLGLTEIVTSQPEASSTSGSEAFFIRPDDGTPLYGQGYAGTDNFWGDFDSSAFRLVVGMDRYARFHDIGSLDNTQLGPFSADYPLGMPLARFGFNHATGRSREFATYLPETGPIPPVSPIPVFMGRFTQGETSHSTFNYPHDLTHSSVGGGGNPMDAASGPQFYVVPDDRSLVAFNDPNDRTSGVSFNSNGPRRSEDLVLSNVISFDVKVFDDAAGIFVDIGGPAANTFSTAKNQNGNAGNLQYNNIFDTWHPSADVGGDLDAPYPLISPYDVTNVDVDSGTAGTQLPTPNPLRAIQIIIQYKDVSSGQLRQISLIHPLRK</sequence>
<reference evidence="2 3" key="1">
    <citation type="submission" date="2019-02" db="EMBL/GenBank/DDBJ databases">
        <title>Deep-cultivation of Planctomycetes and their phenomic and genomic characterization uncovers novel biology.</title>
        <authorList>
            <person name="Wiegand S."/>
            <person name="Jogler M."/>
            <person name="Boedeker C."/>
            <person name="Pinto D."/>
            <person name="Vollmers J."/>
            <person name="Rivas-Marin E."/>
            <person name="Kohn T."/>
            <person name="Peeters S.H."/>
            <person name="Heuer A."/>
            <person name="Rast P."/>
            <person name="Oberbeckmann S."/>
            <person name="Bunk B."/>
            <person name="Jeske O."/>
            <person name="Meyerdierks A."/>
            <person name="Storesund J.E."/>
            <person name="Kallscheuer N."/>
            <person name="Luecker S."/>
            <person name="Lage O.M."/>
            <person name="Pohl T."/>
            <person name="Merkel B.J."/>
            <person name="Hornburger P."/>
            <person name="Mueller R.-W."/>
            <person name="Bruemmer F."/>
            <person name="Labrenz M."/>
            <person name="Spormann A.M."/>
            <person name="Op den Camp H."/>
            <person name="Overmann J."/>
            <person name="Amann R."/>
            <person name="Jetten M.S.M."/>
            <person name="Mascher T."/>
            <person name="Medema M.H."/>
            <person name="Devos D.P."/>
            <person name="Kaster A.-K."/>
            <person name="Ovreas L."/>
            <person name="Rohde M."/>
            <person name="Galperin M.Y."/>
            <person name="Jogler C."/>
        </authorList>
    </citation>
    <scope>NUCLEOTIDE SEQUENCE [LARGE SCALE GENOMIC DNA]</scope>
    <source>
        <strain evidence="2 3">Pan241w</strain>
    </source>
</reference>
<name>A0A517RML7_9PLAN</name>
<accession>A0A517RML7</accession>
<keyword evidence="1" id="KW-1133">Transmembrane helix</keyword>
<keyword evidence="1" id="KW-0812">Transmembrane</keyword>
<dbReference type="OrthoDB" id="231157at2"/>
<keyword evidence="1" id="KW-0472">Membrane</keyword>
<dbReference type="KEGG" id="gaz:Pan241w_52310"/>
<organism evidence="2 3">
    <name type="scientific">Gimesia alba</name>
    <dbReference type="NCBI Taxonomy" id="2527973"/>
    <lineage>
        <taxon>Bacteria</taxon>
        <taxon>Pseudomonadati</taxon>
        <taxon>Planctomycetota</taxon>
        <taxon>Planctomycetia</taxon>
        <taxon>Planctomycetales</taxon>
        <taxon>Planctomycetaceae</taxon>
        <taxon>Gimesia</taxon>
    </lineage>
</organism>
<dbReference type="PROSITE" id="PS00409">
    <property type="entry name" value="PROKAR_NTER_METHYL"/>
    <property type="match status" value="1"/>
</dbReference>
<gene>
    <name evidence="2" type="ORF">Pan241w_52310</name>
</gene>
<dbReference type="NCBIfam" id="TIGR02532">
    <property type="entry name" value="IV_pilin_GFxxxE"/>
    <property type="match status" value="1"/>
</dbReference>
<proteinExistence type="predicted"/>
<dbReference type="InterPro" id="IPR012902">
    <property type="entry name" value="N_methyl_site"/>
</dbReference>
<protein>
    <submittedName>
        <fullName evidence="2">Uncharacterized protein</fullName>
    </submittedName>
</protein>
<evidence type="ECO:0000256" key="1">
    <source>
        <dbReference type="SAM" id="Phobius"/>
    </source>
</evidence>
<dbReference type="RefSeq" id="WP_145221191.1">
    <property type="nucleotide sequence ID" value="NZ_CP036269.1"/>
</dbReference>
<dbReference type="AlphaFoldDB" id="A0A517RML7"/>
<evidence type="ECO:0000313" key="3">
    <source>
        <dbReference type="Proteomes" id="UP000317171"/>
    </source>
</evidence>
<dbReference type="Pfam" id="PF07963">
    <property type="entry name" value="N_methyl"/>
    <property type="match status" value="1"/>
</dbReference>
<keyword evidence="3" id="KW-1185">Reference proteome</keyword>